<evidence type="ECO:0000256" key="1">
    <source>
        <dbReference type="ARBA" id="ARBA00005696"/>
    </source>
</evidence>
<dbReference type="EMBL" id="JBBPDW010000035">
    <property type="protein sequence ID" value="KAK7536651.1"/>
    <property type="molecule type" value="Genomic_DNA"/>
</dbReference>
<gene>
    <name evidence="9" type="ORF">IWX46DRAFT_257908</name>
</gene>
<evidence type="ECO:0000256" key="5">
    <source>
        <dbReference type="ARBA" id="ARBA00022927"/>
    </source>
</evidence>
<comment type="caution">
    <text evidence="9">The sequence shown here is derived from an EMBL/GenBank/DDBJ whole genome shotgun (WGS) entry which is preliminary data.</text>
</comment>
<feature type="region of interest" description="Disordered" evidence="8">
    <location>
        <begin position="155"/>
        <end position="185"/>
    </location>
</feature>
<evidence type="ECO:0000256" key="7">
    <source>
        <dbReference type="ARBA" id="ARBA00029833"/>
    </source>
</evidence>
<dbReference type="Gene3D" id="3.30.1460.50">
    <property type="match status" value="1"/>
</dbReference>
<proteinExistence type="inferred from homology"/>
<keyword evidence="3" id="KW-0808">Transferase</keyword>
<accession>A0ABR1LN81</accession>
<sequence length="310" mass="34081">MWARERRGEQGGEEVGDGDLDWRSEALVESRQGRSKHRRGTCRYLSYIRCAKPCTWRTREVRRSPASRGSRHSCTAASAPAILNVKPSPLESRVRMSKDAFPSLSSDAFSHGCRQLADRFDRYGHLQDAWHSVKLTTDQEGQLGLQIVRRIHVDTVSHPPPSTSTGQSSDQDDGDEEALPCQPSSPQARVEYSIYSSPSYRVPVLYIGVQDYDGGAITSIDRMGELLIPPHFKSQIEKVGIIGAVSMTNHPVTDMAVFFVHPCNTADALEAAASTLNPSPLEYLQLWFGIVGACVGLDFPLALTSQGGSH</sequence>
<evidence type="ECO:0000313" key="9">
    <source>
        <dbReference type="EMBL" id="KAK7536651.1"/>
    </source>
</evidence>
<evidence type="ECO:0000256" key="3">
    <source>
        <dbReference type="ARBA" id="ARBA00022679"/>
    </source>
</evidence>
<comment type="similarity">
    <text evidence="1">Belongs to the ATG10 family.</text>
</comment>
<keyword evidence="5" id="KW-0653">Protein transport</keyword>
<keyword evidence="5" id="KW-0813">Transport</keyword>
<evidence type="ECO:0000256" key="6">
    <source>
        <dbReference type="ARBA" id="ARBA00023006"/>
    </source>
</evidence>
<dbReference type="Proteomes" id="UP001365128">
    <property type="component" value="Unassembled WGS sequence"/>
</dbReference>
<feature type="compositionally biased region" description="Basic and acidic residues" evidence="8">
    <location>
        <begin position="1"/>
        <end position="10"/>
    </location>
</feature>
<feature type="region of interest" description="Disordered" evidence="8">
    <location>
        <begin position="1"/>
        <end position="23"/>
    </location>
</feature>
<reference evidence="9 10" key="1">
    <citation type="submission" date="2024-04" db="EMBL/GenBank/DDBJ databases">
        <title>Phyllosticta paracitricarpa is synonymous to the EU quarantine fungus P. citricarpa based on phylogenomic analyses.</title>
        <authorList>
            <consortium name="Lawrence Berkeley National Laboratory"/>
            <person name="Van Ingen-Buijs V.A."/>
            <person name="Van Westerhoven A.C."/>
            <person name="Haridas S."/>
            <person name="Skiadas P."/>
            <person name="Martin F."/>
            <person name="Groenewald J.Z."/>
            <person name="Crous P.W."/>
            <person name="Seidl M.F."/>
        </authorList>
    </citation>
    <scope>NUCLEOTIDE SEQUENCE [LARGE SCALE GENOMIC DNA]</scope>
    <source>
        <strain evidence="9 10">CBS 122670</strain>
    </source>
</reference>
<evidence type="ECO:0000256" key="2">
    <source>
        <dbReference type="ARBA" id="ARBA00021099"/>
    </source>
</evidence>
<evidence type="ECO:0000313" key="10">
    <source>
        <dbReference type="Proteomes" id="UP001365128"/>
    </source>
</evidence>
<organism evidence="9 10">
    <name type="scientific">Phyllosticta citricarpa</name>
    <dbReference type="NCBI Taxonomy" id="55181"/>
    <lineage>
        <taxon>Eukaryota</taxon>
        <taxon>Fungi</taxon>
        <taxon>Dikarya</taxon>
        <taxon>Ascomycota</taxon>
        <taxon>Pezizomycotina</taxon>
        <taxon>Dothideomycetes</taxon>
        <taxon>Dothideomycetes incertae sedis</taxon>
        <taxon>Botryosphaeriales</taxon>
        <taxon>Phyllostictaceae</taxon>
        <taxon>Phyllosticta</taxon>
    </lineage>
</organism>
<dbReference type="Pfam" id="PF03987">
    <property type="entry name" value="Autophagy_act_C"/>
    <property type="match status" value="1"/>
</dbReference>
<protein>
    <recommendedName>
        <fullName evidence="2">Ubiquitin-like-conjugating enzyme ATG10</fullName>
    </recommendedName>
    <alternativeName>
        <fullName evidence="7">Autophagy-related protein 10</fullName>
    </alternativeName>
</protein>
<evidence type="ECO:0000256" key="8">
    <source>
        <dbReference type="SAM" id="MobiDB-lite"/>
    </source>
</evidence>
<name>A0ABR1LN81_9PEZI</name>
<dbReference type="PANTHER" id="PTHR14957">
    <property type="entry name" value="UBIQUITIN-LIKE-CONJUGATING ENZYME ATG10"/>
    <property type="match status" value="1"/>
</dbReference>
<keyword evidence="10" id="KW-1185">Reference proteome</keyword>
<evidence type="ECO:0000256" key="4">
    <source>
        <dbReference type="ARBA" id="ARBA00022786"/>
    </source>
</evidence>
<dbReference type="InterPro" id="IPR007135">
    <property type="entry name" value="Atg3/Atg10"/>
</dbReference>
<dbReference type="PANTHER" id="PTHR14957:SF1">
    <property type="entry name" value="UBIQUITIN-LIKE-CONJUGATING ENZYME ATG10"/>
    <property type="match status" value="1"/>
</dbReference>
<keyword evidence="4" id="KW-0833">Ubl conjugation pathway</keyword>
<keyword evidence="6" id="KW-0072">Autophagy</keyword>